<dbReference type="PANTHER" id="PTHR43243:SF4">
    <property type="entry name" value="CATIONIC AMINO ACID TRANSPORTER 4"/>
    <property type="match status" value="1"/>
</dbReference>
<sequence length="406" mass="42079">MTELPHNPPLRRVLTLPLVVLYGLGVTVGAGIYVLIGETVAKAGAFAPLSFVLAAIVVGFTALSYAELSTRFPVSAGAAVYVSAGLNRVWLAQAVGLAVALSGIVSAAAVAIGAGQYLANLLSVPSDLMAIFVIVAMGGLAWWGITQSVGAAATITVVEIAGLIGVIIWSLAFADPSGLAVSEFAPPLTGGHWAAIAGASILAFFAFVGFEDIVNIAEETLDPRHILPRAIALTLILTTVVYIAVVAAVLLAVPMDDLAGSEAPLALVFVAAPYWVQTVFSAVAVIATINGVLIQIIMASRVLYGMANRGQLPRLFAQVSATTRTPGVATACVVLLILGFSQFAPIEALASYTSQIVLLIFVFVNLSLIALKRQGPAAVDHFETPFFVPILGLMTSLALLTVSVWF</sequence>
<evidence type="ECO:0000256" key="6">
    <source>
        <dbReference type="SAM" id="Phobius"/>
    </source>
</evidence>
<feature type="transmembrane region" description="Helical" evidence="6">
    <location>
        <begin position="274"/>
        <end position="304"/>
    </location>
</feature>
<comment type="subcellular location">
    <subcellularLocation>
        <location evidence="1">Membrane</location>
        <topology evidence="1">Multi-pass membrane protein</topology>
    </subcellularLocation>
</comment>
<dbReference type="RefSeq" id="WP_082176535.1">
    <property type="nucleotide sequence ID" value="NZ_AQQZ01000025.1"/>
</dbReference>
<reference evidence="7 8" key="1">
    <citation type="journal article" date="2015" name="Int. J. Syst. Evol. Microbiol.">
        <title>Aestuariivita atlantica sp. nov., isolated from deep sea sediment of the Atlantic Ocean.</title>
        <authorList>
            <person name="Li G."/>
            <person name="Lai Q."/>
            <person name="Du Y."/>
            <person name="Liu X."/>
            <person name="Sun F."/>
            <person name="Shao Z."/>
        </authorList>
    </citation>
    <scope>NUCLEOTIDE SEQUENCE [LARGE SCALE GENOMIC DNA]</scope>
    <source>
        <strain evidence="7 8">22II-S11-z3</strain>
    </source>
</reference>
<dbReference type="PIRSF" id="PIRSF006060">
    <property type="entry name" value="AA_transporter"/>
    <property type="match status" value="1"/>
</dbReference>
<dbReference type="AlphaFoldDB" id="A0A0L1JJI9"/>
<evidence type="ECO:0000256" key="3">
    <source>
        <dbReference type="ARBA" id="ARBA00022692"/>
    </source>
</evidence>
<feature type="transmembrane region" description="Helical" evidence="6">
    <location>
        <begin position="72"/>
        <end position="90"/>
    </location>
</feature>
<comment type="caution">
    <text evidence="7">The sequence shown here is derived from an EMBL/GenBank/DDBJ whole genome shotgun (WGS) entry which is preliminary data.</text>
</comment>
<dbReference type="PANTHER" id="PTHR43243">
    <property type="entry name" value="INNER MEMBRANE TRANSPORTER YGJI-RELATED"/>
    <property type="match status" value="1"/>
</dbReference>
<keyword evidence="5 6" id="KW-0472">Membrane</keyword>
<keyword evidence="3 6" id="KW-0812">Transmembrane</keyword>
<feature type="transmembrane region" description="Helical" evidence="6">
    <location>
        <begin position="352"/>
        <end position="371"/>
    </location>
</feature>
<dbReference type="GO" id="GO:0016020">
    <property type="term" value="C:membrane"/>
    <property type="evidence" value="ECO:0007669"/>
    <property type="project" value="UniProtKB-SubCell"/>
</dbReference>
<feature type="transmembrane region" description="Helical" evidence="6">
    <location>
        <begin position="192"/>
        <end position="210"/>
    </location>
</feature>
<dbReference type="Gene3D" id="1.20.1740.10">
    <property type="entry name" value="Amino acid/polyamine transporter I"/>
    <property type="match status" value="1"/>
</dbReference>
<evidence type="ECO:0000256" key="5">
    <source>
        <dbReference type="ARBA" id="ARBA00023136"/>
    </source>
</evidence>
<feature type="transmembrane region" description="Helical" evidence="6">
    <location>
        <begin position="152"/>
        <end position="172"/>
    </location>
</feature>
<evidence type="ECO:0000313" key="8">
    <source>
        <dbReference type="Proteomes" id="UP000036938"/>
    </source>
</evidence>
<feature type="transmembrane region" description="Helical" evidence="6">
    <location>
        <begin position="383"/>
        <end position="405"/>
    </location>
</feature>
<proteinExistence type="predicted"/>
<keyword evidence="2" id="KW-0813">Transport</keyword>
<accession>A0A0L1JJI9</accession>
<feature type="transmembrane region" description="Helical" evidence="6">
    <location>
        <begin position="97"/>
        <end position="118"/>
    </location>
</feature>
<feature type="transmembrane region" description="Helical" evidence="6">
    <location>
        <begin position="124"/>
        <end position="145"/>
    </location>
</feature>
<gene>
    <name evidence="7" type="ORF">ATO11_20390</name>
</gene>
<keyword evidence="8" id="KW-1185">Reference proteome</keyword>
<evidence type="ECO:0000313" key="7">
    <source>
        <dbReference type="EMBL" id="KNG91877.1"/>
    </source>
</evidence>
<evidence type="ECO:0008006" key="9">
    <source>
        <dbReference type="Google" id="ProtNLM"/>
    </source>
</evidence>
<protein>
    <recommendedName>
        <fullName evidence="9">Amino acid permease</fullName>
    </recommendedName>
</protein>
<dbReference type="OrthoDB" id="7065842at2"/>
<feature type="transmembrane region" description="Helical" evidence="6">
    <location>
        <begin position="325"/>
        <end position="346"/>
    </location>
</feature>
<dbReference type="Proteomes" id="UP000036938">
    <property type="component" value="Unassembled WGS sequence"/>
</dbReference>
<evidence type="ECO:0000256" key="4">
    <source>
        <dbReference type="ARBA" id="ARBA00022989"/>
    </source>
</evidence>
<dbReference type="InterPro" id="IPR002293">
    <property type="entry name" value="AA/rel_permease1"/>
</dbReference>
<name>A0A0L1JJI9_9RHOB</name>
<feature type="transmembrane region" description="Helical" evidence="6">
    <location>
        <begin position="14"/>
        <end position="36"/>
    </location>
</feature>
<dbReference type="Pfam" id="PF13520">
    <property type="entry name" value="AA_permease_2"/>
    <property type="match status" value="1"/>
</dbReference>
<organism evidence="7 8">
    <name type="scientific">Pseudaestuariivita atlantica</name>
    <dbReference type="NCBI Taxonomy" id="1317121"/>
    <lineage>
        <taxon>Bacteria</taxon>
        <taxon>Pseudomonadati</taxon>
        <taxon>Pseudomonadota</taxon>
        <taxon>Alphaproteobacteria</taxon>
        <taxon>Rhodobacterales</taxon>
        <taxon>Paracoccaceae</taxon>
        <taxon>Pseudaestuariivita</taxon>
    </lineage>
</organism>
<dbReference type="PATRIC" id="fig|1317121.7.peg.1844"/>
<dbReference type="STRING" id="1317121.ATO11_20390"/>
<dbReference type="EMBL" id="AQQZ01000025">
    <property type="protein sequence ID" value="KNG91877.1"/>
    <property type="molecule type" value="Genomic_DNA"/>
</dbReference>
<dbReference type="GO" id="GO:0015171">
    <property type="term" value="F:amino acid transmembrane transporter activity"/>
    <property type="evidence" value="ECO:0007669"/>
    <property type="project" value="TreeGrafter"/>
</dbReference>
<feature type="transmembrane region" description="Helical" evidence="6">
    <location>
        <begin position="43"/>
        <end position="66"/>
    </location>
</feature>
<feature type="transmembrane region" description="Helical" evidence="6">
    <location>
        <begin position="231"/>
        <end position="254"/>
    </location>
</feature>
<keyword evidence="4 6" id="KW-1133">Transmembrane helix</keyword>
<evidence type="ECO:0000256" key="1">
    <source>
        <dbReference type="ARBA" id="ARBA00004141"/>
    </source>
</evidence>
<evidence type="ECO:0000256" key="2">
    <source>
        <dbReference type="ARBA" id="ARBA00022448"/>
    </source>
</evidence>